<protein>
    <submittedName>
        <fullName evidence="2">Uncharacterized protein</fullName>
    </submittedName>
</protein>
<comment type="caution">
    <text evidence="2">The sequence shown here is derived from an EMBL/GenBank/DDBJ whole genome shotgun (WGS) entry which is preliminary data.</text>
</comment>
<keyword evidence="1" id="KW-1133">Transmembrane helix</keyword>
<keyword evidence="1" id="KW-0472">Membrane</keyword>
<dbReference type="Proteomes" id="UP000179227">
    <property type="component" value="Unassembled WGS sequence"/>
</dbReference>
<name>A0A1F5I0G2_9BACT</name>
<evidence type="ECO:0000256" key="1">
    <source>
        <dbReference type="SAM" id="Phobius"/>
    </source>
</evidence>
<reference evidence="2 3" key="1">
    <citation type="journal article" date="2016" name="Nat. Commun.">
        <title>Thousands of microbial genomes shed light on interconnected biogeochemical processes in an aquifer system.</title>
        <authorList>
            <person name="Anantharaman K."/>
            <person name="Brown C.T."/>
            <person name="Hug L.A."/>
            <person name="Sharon I."/>
            <person name="Castelle C.J."/>
            <person name="Probst A.J."/>
            <person name="Thomas B.C."/>
            <person name="Singh A."/>
            <person name="Wilkins M.J."/>
            <person name="Karaoz U."/>
            <person name="Brodie E.L."/>
            <person name="Williams K.H."/>
            <person name="Hubbard S.S."/>
            <person name="Banfield J.F."/>
        </authorList>
    </citation>
    <scope>NUCLEOTIDE SEQUENCE [LARGE SCALE GENOMIC DNA]</scope>
</reference>
<feature type="transmembrane region" description="Helical" evidence="1">
    <location>
        <begin position="12"/>
        <end position="32"/>
    </location>
</feature>
<proteinExistence type="predicted"/>
<dbReference type="EMBL" id="MFBS01000016">
    <property type="protein sequence ID" value="OGE09887.1"/>
    <property type="molecule type" value="Genomic_DNA"/>
</dbReference>
<dbReference type="AlphaFoldDB" id="A0A1F5I0G2"/>
<organism evidence="2 3">
    <name type="scientific">Candidatus Curtissbacteria bacterium RIFCSPLOWO2_01_FULL_42_26</name>
    <dbReference type="NCBI Taxonomy" id="1797729"/>
    <lineage>
        <taxon>Bacteria</taxon>
        <taxon>Candidatus Curtissiibacteriota</taxon>
    </lineage>
</organism>
<gene>
    <name evidence="2" type="ORF">A3A60_04850</name>
</gene>
<sequence>MPYFLPKFKFGVIHFGVIALIVFGLLAVTVVISQATTNYGVPRNFTIFPNSSKNQSQPLTSASSATCEVLSPPATSVSGLESIGITKVYRVKPGDDNAITIKVTGVPRSDRLYGIMDRQFPYYALKADSFTLRASGQRSGLATASAEGTFTQSFSVSKDLADVVKRPGFYASFPDKARGLPLYYLYLFQNTGGPRFLNDCGGGYLLVEKT</sequence>
<keyword evidence="1" id="KW-0812">Transmembrane</keyword>
<evidence type="ECO:0000313" key="2">
    <source>
        <dbReference type="EMBL" id="OGE09887.1"/>
    </source>
</evidence>
<evidence type="ECO:0000313" key="3">
    <source>
        <dbReference type="Proteomes" id="UP000179227"/>
    </source>
</evidence>
<accession>A0A1F5I0G2</accession>